<dbReference type="SUPFAM" id="SSF57667">
    <property type="entry name" value="beta-beta-alpha zinc fingers"/>
    <property type="match status" value="1"/>
</dbReference>
<feature type="domain" description="C2H2-type" evidence="8">
    <location>
        <begin position="379"/>
        <end position="407"/>
    </location>
</feature>
<dbReference type="AlphaFoldDB" id="A0AAV5SP41"/>
<keyword evidence="10" id="KW-1185">Reference proteome</keyword>
<reference evidence="9" key="1">
    <citation type="submission" date="2023-10" db="EMBL/GenBank/DDBJ databases">
        <title>Genome assembly of Pristionchus species.</title>
        <authorList>
            <person name="Yoshida K."/>
            <person name="Sommer R.J."/>
        </authorList>
    </citation>
    <scope>NUCLEOTIDE SEQUENCE</scope>
    <source>
        <strain evidence="9">RS0144</strain>
    </source>
</reference>
<gene>
    <name evidence="9" type="ORF">PENTCL1PPCAC_7078</name>
</gene>
<dbReference type="EMBL" id="BTSX01000002">
    <property type="protein sequence ID" value="GMS84903.1"/>
    <property type="molecule type" value="Genomic_DNA"/>
</dbReference>
<feature type="non-terminal residue" evidence="9">
    <location>
        <position position="1"/>
    </location>
</feature>
<dbReference type="InterPro" id="IPR050888">
    <property type="entry name" value="ZnF_C2H2-type_TF"/>
</dbReference>
<keyword evidence="4 7" id="KW-0863">Zinc-finger</keyword>
<keyword evidence="5" id="KW-0862">Zinc</keyword>
<evidence type="ECO:0000256" key="7">
    <source>
        <dbReference type="PROSITE-ProRule" id="PRU00042"/>
    </source>
</evidence>
<keyword evidence="2" id="KW-0479">Metal-binding</keyword>
<evidence type="ECO:0000313" key="10">
    <source>
        <dbReference type="Proteomes" id="UP001432027"/>
    </source>
</evidence>
<dbReference type="Proteomes" id="UP001432027">
    <property type="component" value="Unassembled WGS sequence"/>
</dbReference>
<name>A0AAV5SP41_9BILA</name>
<evidence type="ECO:0000256" key="6">
    <source>
        <dbReference type="ARBA" id="ARBA00023242"/>
    </source>
</evidence>
<dbReference type="PROSITE" id="PS50157">
    <property type="entry name" value="ZINC_FINGER_C2H2_2"/>
    <property type="match status" value="1"/>
</dbReference>
<comment type="subcellular location">
    <subcellularLocation>
        <location evidence="1">Nucleus</location>
    </subcellularLocation>
</comment>
<evidence type="ECO:0000313" key="9">
    <source>
        <dbReference type="EMBL" id="GMS84903.1"/>
    </source>
</evidence>
<organism evidence="9 10">
    <name type="scientific">Pristionchus entomophagus</name>
    <dbReference type="NCBI Taxonomy" id="358040"/>
    <lineage>
        <taxon>Eukaryota</taxon>
        <taxon>Metazoa</taxon>
        <taxon>Ecdysozoa</taxon>
        <taxon>Nematoda</taxon>
        <taxon>Chromadorea</taxon>
        <taxon>Rhabditida</taxon>
        <taxon>Rhabditina</taxon>
        <taxon>Diplogasteromorpha</taxon>
        <taxon>Diplogasteroidea</taxon>
        <taxon>Neodiplogasteridae</taxon>
        <taxon>Pristionchus</taxon>
    </lineage>
</organism>
<evidence type="ECO:0000259" key="8">
    <source>
        <dbReference type="PROSITE" id="PS50157"/>
    </source>
</evidence>
<protein>
    <recommendedName>
        <fullName evidence="8">C2H2-type domain-containing protein</fullName>
    </recommendedName>
</protein>
<evidence type="ECO:0000256" key="5">
    <source>
        <dbReference type="ARBA" id="ARBA00022833"/>
    </source>
</evidence>
<dbReference type="Pfam" id="PF00096">
    <property type="entry name" value="zf-C2H2"/>
    <property type="match status" value="1"/>
</dbReference>
<evidence type="ECO:0000256" key="1">
    <source>
        <dbReference type="ARBA" id="ARBA00004123"/>
    </source>
</evidence>
<dbReference type="PANTHER" id="PTHR24406">
    <property type="entry name" value="TRANSCRIPTIONAL REPRESSOR CTCFL-RELATED"/>
    <property type="match status" value="1"/>
</dbReference>
<dbReference type="PROSITE" id="PS00028">
    <property type="entry name" value="ZINC_FINGER_C2H2_1"/>
    <property type="match status" value="1"/>
</dbReference>
<feature type="non-terminal residue" evidence="9">
    <location>
        <position position="410"/>
    </location>
</feature>
<dbReference type="Gene3D" id="3.30.160.60">
    <property type="entry name" value="Classic Zinc Finger"/>
    <property type="match status" value="1"/>
</dbReference>
<proteinExistence type="predicted"/>
<accession>A0AAV5SP41</accession>
<evidence type="ECO:0000256" key="2">
    <source>
        <dbReference type="ARBA" id="ARBA00022723"/>
    </source>
</evidence>
<dbReference type="GO" id="GO:0005634">
    <property type="term" value="C:nucleus"/>
    <property type="evidence" value="ECO:0007669"/>
    <property type="project" value="UniProtKB-SubCell"/>
</dbReference>
<comment type="caution">
    <text evidence="9">The sequence shown here is derived from an EMBL/GenBank/DDBJ whole genome shotgun (WGS) entry which is preliminary data.</text>
</comment>
<keyword evidence="6" id="KW-0539">Nucleus</keyword>
<dbReference type="InterPro" id="IPR013087">
    <property type="entry name" value="Znf_C2H2_type"/>
</dbReference>
<dbReference type="InterPro" id="IPR036236">
    <property type="entry name" value="Znf_C2H2_sf"/>
</dbReference>
<evidence type="ECO:0000256" key="4">
    <source>
        <dbReference type="ARBA" id="ARBA00022771"/>
    </source>
</evidence>
<dbReference type="GO" id="GO:0008270">
    <property type="term" value="F:zinc ion binding"/>
    <property type="evidence" value="ECO:0007669"/>
    <property type="project" value="UniProtKB-KW"/>
</dbReference>
<evidence type="ECO:0000256" key="3">
    <source>
        <dbReference type="ARBA" id="ARBA00022737"/>
    </source>
</evidence>
<keyword evidence="3" id="KW-0677">Repeat</keyword>
<sequence length="410" mass="45157">PSTTSFVTQPYLHFPSLKSNPDGRSSIHSLEKTHLSKNDVIRLVMDKDKPVFPVKAKFETGRPQGVVPSPLSSSTLLKRKRELIDERGVEEEVARNVSKILSATRAAQNAIPPSIMKSNLTTSNDHSWAITKAASASPKILSCDTCLKSFPSPKILRSHSCITSADTITSTTTINLSQILQIPPTSLEMNGYDSTELPSNLITPDVSSYESSPPSETASMDEWNGVALDGKMEDSVDRADHSSLSNPSKTMSENKWCPDCGKVLCSSSNLRRHRASCKQATEIKDEPSAPHDPLPKWAENKSQSWLQLSVGEHLKAKHLGLPLNLRNEVKDEKRWNGIVPYASSTVSHPPVTTKEEIINISSTILEKECKNGIDPRVPFECTVCYKTFSCRKNVRRHMMAIHKVAPPPGA</sequence>